<accession>Q8DW49</accession>
<evidence type="ECO:0000313" key="3">
    <source>
        <dbReference type="Proteomes" id="UP000002512"/>
    </source>
</evidence>
<organism evidence="2 3">
    <name type="scientific">Streptococcus mutans serotype c (strain ATCC 700610 / UA159)</name>
    <dbReference type="NCBI Taxonomy" id="210007"/>
    <lineage>
        <taxon>Bacteria</taxon>
        <taxon>Bacillati</taxon>
        <taxon>Bacillota</taxon>
        <taxon>Bacilli</taxon>
        <taxon>Lactobacillales</taxon>
        <taxon>Streptococcaceae</taxon>
        <taxon>Streptococcus</taxon>
    </lineage>
</organism>
<dbReference type="OrthoDB" id="2187339at2"/>
<dbReference type="Proteomes" id="UP000002512">
    <property type="component" value="Chromosome"/>
</dbReference>
<sequence length="182" mass="21404">MTEPFHQDDMVIRDSFPIPVCLPARNDKVRSFRDQATVAYNPPKKMCFYGFKAHMLVTLSGFIVNYGVTPASVHDRQVAEDLLENTTFPVVLADLGYLSKVLKQHLTRKDYRFWTPLRRNMVMVKAKQHNHWRLKAERRTIETRFSVLCSEFDIERPLARSLKGLKLWLEQTIFAYNLGFFY</sequence>
<dbReference type="PhylomeDB" id="Q8DW49"/>
<protein>
    <submittedName>
        <fullName evidence="2">Transposase</fullName>
    </submittedName>
</protein>
<evidence type="ECO:0000259" key="1">
    <source>
        <dbReference type="Pfam" id="PF01609"/>
    </source>
</evidence>
<dbReference type="PATRIC" id="fig|210007.7.peg.195"/>
<dbReference type="STRING" id="210007.SMU_226c"/>
<dbReference type="GO" id="GO:0004803">
    <property type="term" value="F:transposase activity"/>
    <property type="evidence" value="ECO:0007669"/>
    <property type="project" value="InterPro"/>
</dbReference>
<reference evidence="2 3" key="1">
    <citation type="journal article" date="2002" name="Proc. Natl. Acad. Sci. U.S.A.">
        <title>Genome sequence of Streptococcus mutans UA159, a cariogenic dental pathogen.</title>
        <authorList>
            <person name="Ajdic D."/>
            <person name="McShan W.M."/>
            <person name="McLaughlin R.E."/>
            <person name="Savic G."/>
            <person name="Chang J."/>
            <person name="Carson M.B."/>
            <person name="Primeaux C."/>
            <person name="Tian R."/>
            <person name="Kenton S."/>
            <person name="Jia H."/>
            <person name="Lin S."/>
            <person name="Qian Y."/>
            <person name="Li S."/>
            <person name="Zhu H."/>
            <person name="Najar F."/>
            <person name="Lai H."/>
            <person name="White J."/>
            <person name="Roe B.A."/>
            <person name="Ferretti J.J."/>
        </authorList>
    </citation>
    <scope>NUCLEOTIDE SEQUENCE [LARGE SCALE GENOMIC DNA]</scope>
    <source>
        <strain evidence="3">ATCC 700610 / UA159</strain>
    </source>
</reference>
<name>Q8DW49_STRMU</name>
<keyword evidence="3" id="KW-1185">Reference proteome</keyword>
<dbReference type="EMBL" id="AE014133">
    <property type="protein sequence ID" value="AAN57998.1"/>
    <property type="molecule type" value="Genomic_DNA"/>
</dbReference>
<dbReference type="eggNOG" id="COG3039">
    <property type="taxonomic scope" value="Bacteria"/>
</dbReference>
<dbReference type="GO" id="GO:0003677">
    <property type="term" value="F:DNA binding"/>
    <property type="evidence" value="ECO:0007669"/>
    <property type="project" value="InterPro"/>
</dbReference>
<dbReference type="Pfam" id="PF01609">
    <property type="entry name" value="DDE_Tnp_1"/>
    <property type="match status" value="1"/>
</dbReference>
<dbReference type="InterPro" id="IPR002559">
    <property type="entry name" value="Transposase_11"/>
</dbReference>
<dbReference type="KEGG" id="smu:SMU_226c"/>
<proteinExistence type="predicted"/>
<feature type="domain" description="Transposase IS4-like" evidence="1">
    <location>
        <begin position="10"/>
        <end position="178"/>
    </location>
</feature>
<dbReference type="GO" id="GO:0006313">
    <property type="term" value="P:DNA transposition"/>
    <property type="evidence" value="ECO:0007669"/>
    <property type="project" value="InterPro"/>
</dbReference>
<dbReference type="HOGENOM" id="CLU_073308_2_3_9"/>
<gene>
    <name evidence="2" type="ordered locus">SMU_226c</name>
</gene>
<evidence type="ECO:0000313" key="2">
    <source>
        <dbReference type="EMBL" id="AAN57998.1"/>
    </source>
</evidence>
<dbReference type="AlphaFoldDB" id="Q8DW49"/>
<dbReference type="NCBIfam" id="NF033520">
    <property type="entry name" value="transpos_IS982"/>
    <property type="match status" value="1"/>
</dbReference>